<keyword evidence="5 10" id="KW-0235">DNA replication</keyword>
<dbReference type="InterPro" id="IPR036420">
    <property type="entry name" value="BRCT_dom_sf"/>
</dbReference>
<comment type="similarity">
    <text evidence="2 10">Belongs to the activator 1 large subunit family.</text>
</comment>
<dbReference type="FunFam" id="3.40.50.10190:FF:000001">
    <property type="entry name" value="Replication factor C subunit 1"/>
    <property type="match status" value="1"/>
</dbReference>
<dbReference type="GO" id="GO:0005524">
    <property type="term" value="F:ATP binding"/>
    <property type="evidence" value="ECO:0007669"/>
    <property type="project" value="UniProtKB-UniRule"/>
</dbReference>
<dbReference type="GeneID" id="43596264"/>
<dbReference type="PANTHER" id="PTHR23389:SF6">
    <property type="entry name" value="REPLICATION FACTOR C SUBUNIT 1"/>
    <property type="match status" value="1"/>
</dbReference>
<protein>
    <recommendedName>
        <fullName evidence="3 10">Replication factor C subunit 1</fullName>
    </recommendedName>
</protein>
<feature type="compositionally biased region" description="Low complexity" evidence="11">
    <location>
        <begin position="1061"/>
        <end position="1071"/>
    </location>
</feature>
<keyword evidence="14" id="KW-1185">Reference proteome</keyword>
<keyword evidence="8" id="KW-0238">DNA-binding</keyword>
<feature type="region of interest" description="Disordered" evidence="11">
    <location>
        <begin position="975"/>
        <end position="1071"/>
    </location>
</feature>
<proteinExistence type="inferred from homology"/>
<evidence type="ECO:0000256" key="2">
    <source>
        <dbReference type="ARBA" id="ARBA00006116"/>
    </source>
</evidence>
<dbReference type="GO" id="GO:0005634">
    <property type="term" value="C:nucleus"/>
    <property type="evidence" value="ECO:0007669"/>
    <property type="project" value="UniProtKB-SubCell"/>
</dbReference>
<dbReference type="InterPro" id="IPR003959">
    <property type="entry name" value="ATPase_AAA_core"/>
</dbReference>
<dbReference type="FunFam" id="1.20.272.10:FF:000005">
    <property type="entry name" value="Replication factor C subunit 1"/>
    <property type="match status" value="1"/>
</dbReference>
<feature type="compositionally biased region" description="Basic residues" evidence="11">
    <location>
        <begin position="1012"/>
        <end position="1034"/>
    </location>
</feature>
<accession>A0A370TU71</accession>
<dbReference type="PIRSF" id="PIRSF036578">
    <property type="entry name" value="RFC1"/>
    <property type="match status" value="1"/>
</dbReference>
<dbReference type="FunFam" id="1.10.8.60:FF:000021">
    <property type="entry name" value="Replication factor C subunit 1"/>
    <property type="match status" value="1"/>
</dbReference>
<dbReference type="PRINTS" id="PR00364">
    <property type="entry name" value="DISEASERSIST"/>
</dbReference>
<dbReference type="PROSITE" id="PS50172">
    <property type="entry name" value="BRCT"/>
    <property type="match status" value="1"/>
</dbReference>
<dbReference type="EMBL" id="NPIC01000002">
    <property type="protein sequence ID" value="RDL39075.1"/>
    <property type="molecule type" value="Genomic_DNA"/>
</dbReference>
<dbReference type="CDD" id="cd00009">
    <property type="entry name" value="AAA"/>
    <property type="match status" value="1"/>
</dbReference>
<dbReference type="SMART" id="SM00292">
    <property type="entry name" value="BRCT"/>
    <property type="match status" value="1"/>
</dbReference>
<dbReference type="InterPro" id="IPR008921">
    <property type="entry name" value="DNA_pol3_clamp-load_cplx_C"/>
</dbReference>
<sequence>MSADIRNFFGGKTSTPIRGKETKKEQDSKKKRSKSRKIIDDSDDDEPAPKTSTPKKPAARKPAQKESPKGQETTAADYFASSSKSKSKPTKLSPTKPIATPKAETNGRSSARKKETKSYNDNVDDDDFAFLDDDVDAGDDIFAADVKKGHNQKDAYVESDSHDDLIVKPKKTVAKGKTPASKKNGDIEMQDVNDSFVMVDGSDDAMVVDKRSRTAGGKKRKSVDLESEDEEDAYNIKSVKGKSAKQPPAKKPRAQPKKSDTAESSSIQAILDSIPTVRPPTPPPKDPDAKFDWRKAGQGGGNAGPPPAAGSKEIPVGHENCLAGLIFVFTGLLETLSREEGQELVKRYGGKVTGQPSSKTSYIVLGSDAGPSKLRKIKDLGLKTINEDGLFVLISSMPANGGDGKAAEKNLEKKKADMDKIKKDAEEMEMEERRKADEAEKARKAAEKLAASKGSTARPPPPPAAPPNSQLWTTKYAPSQINQICGNKIQVERIMSWLRGWPVAHKYNFQKKGPEGLGGYRAIIIHGPPGIGKTTAAHLAAKLAGYDILESNASDTRSKKLVENGLGEVLNNTSLRGYFAGHGKAVDVEKKKIVLIMDEVDGMSAGDRGGVGALAKVCKTTDIPIILICNERKLQKMKPFDFVTYDIMFKRPTVDQVRSRIATICHREGLKLPMNVIDALIEGSNKDIRQIINMISTAKLDQASMDFDQGKSMSKAWEKSVVLKPWDICHKLLGGGMFAPASKATLNDKIELYFNDHEKSFLMVQENYLNTKPILANNLTGREYKLKALQLADQAAESISDGDLVDRMIHGSQQQWSLMPTHAVFSTVRPASFISGLMTGHTQFTQWLGNNSKHGKLVRYVKEIQSHMRLRTSGDRHEIRQQYLPVLWTRLIRRLELEGKSSVDDVIDLMDSYFLTKDDFDYIMELGLGPQDQDSVKIDTQAKATFTRLYNQRSHPMPFMKASNVVAPSAKLKSEKPDLEEALDEDDEPEAAADPEPKDEDEDIEDLLKKDKFIKKPKPAKKAAAAKKPAKKKAAKDDDDMDLEDDSEEDVKPKRGRAKAKAAPSKGKAKK</sequence>
<dbReference type="GO" id="GO:0005663">
    <property type="term" value="C:DNA replication factor C complex"/>
    <property type="evidence" value="ECO:0007669"/>
    <property type="project" value="InterPro"/>
</dbReference>
<name>A0A370TU71_9HELO</name>
<evidence type="ECO:0000256" key="4">
    <source>
        <dbReference type="ARBA" id="ARBA00022553"/>
    </source>
</evidence>
<keyword evidence="9 10" id="KW-0539">Nucleus</keyword>
<dbReference type="OrthoDB" id="446168at2759"/>
<comment type="subcellular location">
    <subcellularLocation>
        <location evidence="1 10">Nucleus</location>
    </subcellularLocation>
</comment>
<dbReference type="RefSeq" id="XP_031871731.1">
    <property type="nucleotide sequence ID" value="XM_032012038.1"/>
</dbReference>
<dbReference type="Gene3D" id="3.40.50.300">
    <property type="entry name" value="P-loop containing nucleotide triphosphate hydrolases"/>
    <property type="match status" value="1"/>
</dbReference>
<evidence type="ECO:0000259" key="12">
    <source>
        <dbReference type="PROSITE" id="PS50172"/>
    </source>
</evidence>
<dbReference type="CDD" id="cd18140">
    <property type="entry name" value="HLD_clamp_RFC"/>
    <property type="match status" value="1"/>
</dbReference>
<dbReference type="GO" id="GO:0003689">
    <property type="term" value="F:DNA clamp loader activity"/>
    <property type="evidence" value="ECO:0007669"/>
    <property type="project" value="UniProtKB-UniRule"/>
</dbReference>
<feature type="compositionally biased region" description="Basic and acidic residues" evidence="11">
    <location>
        <begin position="427"/>
        <end position="447"/>
    </location>
</feature>
<dbReference type="Proteomes" id="UP000254866">
    <property type="component" value="Unassembled WGS sequence"/>
</dbReference>
<dbReference type="AlphaFoldDB" id="A0A370TU71"/>
<dbReference type="Pfam" id="PF25361">
    <property type="entry name" value="AAA_lid_RFC1"/>
    <property type="match status" value="1"/>
</dbReference>
<evidence type="ECO:0000256" key="5">
    <source>
        <dbReference type="ARBA" id="ARBA00022705"/>
    </source>
</evidence>
<feature type="region of interest" description="Disordered" evidence="11">
    <location>
        <begin position="167"/>
        <end position="312"/>
    </location>
</feature>
<feature type="compositionally biased region" description="Acidic residues" evidence="11">
    <location>
        <begin position="980"/>
        <end position="1005"/>
    </location>
</feature>
<reference evidence="13 14" key="1">
    <citation type="journal article" date="2018" name="IMA Fungus">
        <title>IMA Genome-F 9: Draft genome sequence of Annulohypoxylon stygium, Aspergillus mulundensis, Berkeleyomyces basicola (syn. Thielaviopsis basicola), Ceratocystis smalleyi, two Cercospora beticola strains, Coleophoma cylindrospora, Fusarium fracticaudum, Phialophora cf. hyalina, and Morchella septimelata.</title>
        <authorList>
            <person name="Wingfield B.D."/>
            <person name="Bills G.F."/>
            <person name="Dong Y."/>
            <person name="Huang W."/>
            <person name="Nel W.J."/>
            <person name="Swalarsk-Parry B.S."/>
            <person name="Vaghefi N."/>
            <person name="Wilken P.M."/>
            <person name="An Z."/>
            <person name="de Beer Z.W."/>
            <person name="De Vos L."/>
            <person name="Chen L."/>
            <person name="Duong T.A."/>
            <person name="Gao Y."/>
            <person name="Hammerbacher A."/>
            <person name="Kikkert J.R."/>
            <person name="Li Y."/>
            <person name="Li H."/>
            <person name="Li K."/>
            <person name="Li Q."/>
            <person name="Liu X."/>
            <person name="Ma X."/>
            <person name="Naidoo K."/>
            <person name="Pethybridge S.J."/>
            <person name="Sun J."/>
            <person name="Steenkamp E.T."/>
            <person name="van der Nest M.A."/>
            <person name="van Wyk S."/>
            <person name="Wingfield M.J."/>
            <person name="Xiong C."/>
            <person name="Yue Q."/>
            <person name="Zhang X."/>
        </authorList>
    </citation>
    <scope>NUCLEOTIDE SEQUENCE [LARGE SCALE GENOMIC DNA]</scope>
    <source>
        <strain evidence="13 14">BP 5553</strain>
    </source>
</reference>
<dbReference type="SUPFAM" id="SSF52540">
    <property type="entry name" value="P-loop containing nucleoside triphosphate hydrolases"/>
    <property type="match status" value="1"/>
</dbReference>
<evidence type="ECO:0000256" key="7">
    <source>
        <dbReference type="ARBA" id="ARBA00022840"/>
    </source>
</evidence>
<evidence type="ECO:0000256" key="10">
    <source>
        <dbReference type="PIRNR" id="PIRNR036578"/>
    </source>
</evidence>
<dbReference type="Pfam" id="PF00004">
    <property type="entry name" value="AAA"/>
    <property type="match status" value="1"/>
</dbReference>
<keyword evidence="6 10" id="KW-0547">Nucleotide-binding</keyword>
<evidence type="ECO:0000256" key="8">
    <source>
        <dbReference type="ARBA" id="ARBA00023125"/>
    </source>
</evidence>
<dbReference type="STRING" id="2656787.A0A370TU71"/>
<dbReference type="GO" id="GO:0006281">
    <property type="term" value="P:DNA repair"/>
    <property type="evidence" value="ECO:0007669"/>
    <property type="project" value="InterPro"/>
</dbReference>
<dbReference type="SUPFAM" id="SSF52113">
    <property type="entry name" value="BRCT domain"/>
    <property type="match status" value="1"/>
</dbReference>
<evidence type="ECO:0000313" key="13">
    <source>
        <dbReference type="EMBL" id="RDL39075.1"/>
    </source>
</evidence>
<feature type="domain" description="BRCT" evidence="12">
    <location>
        <begin position="317"/>
        <end position="391"/>
    </location>
</feature>
<evidence type="ECO:0000256" key="3">
    <source>
        <dbReference type="ARBA" id="ARBA00020401"/>
    </source>
</evidence>
<evidence type="ECO:0000313" key="14">
    <source>
        <dbReference type="Proteomes" id="UP000254866"/>
    </source>
</evidence>
<dbReference type="InterPro" id="IPR027417">
    <property type="entry name" value="P-loop_NTPase"/>
</dbReference>
<dbReference type="InterPro" id="IPR047854">
    <property type="entry name" value="RFC_lid"/>
</dbReference>
<dbReference type="GO" id="GO:0016887">
    <property type="term" value="F:ATP hydrolysis activity"/>
    <property type="evidence" value="ECO:0007669"/>
    <property type="project" value="InterPro"/>
</dbReference>
<dbReference type="InterPro" id="IPR013725">
    <property type="entry name" value="DNA_replication_fac_RFC1_C"/>
</dbReference>
<dbReference type="PANTHER" id="PTHR23389">
    <property type="entry name" value="CHROMOSOME TRANSMISSION FIDELITY FACTOR 18"/>
    <property type="match status" value="1"/>
</dbReference>
<feature type="region of interest" description="Disordered" evidence="11">
    <location>
        <begin position="427"/>
        <end position="472"/>
    </location>
</feature>
<dbReference type="InterPro" id="IPR003593">
    <property type="entry name" value="AAA+_ATPase"/>
</dbReference>
<dbReference type="SMART" id="SM00382">
    <property type="entry name" value="AAA"/>
    <property type="match status" value="1"/>
</dbReference>
<evidence type="ECO:0000256" key="9">
    <source>
        <dbReference type="ARBA" id="ARBA00023242"/>
    </source>
</evidence>
<feature type="region of interest" description="Disordered" evidence="11">
    <location>
        <begin position="1"/>
        <end position="128"/>
    </location>
</feature>
<feature type="compositionally biased region" description="Basic residues" evidence="11">
    <location>
        <begin position="239"/>
        <end position="256"/>
    </location>
</feature>
<dbReference type="CDD" id="cd17752">
    <property type="entry name" value="BRCT_RFC1"/>
    <property type="match status" value="1"/>
</dbReference>
<dbReference type="InterPro" id="IPR001357">
    <property type="entry name" value="BRCT_dom"/>
</dbReference>
<keyword evidence="4" id="KW-0597">Phosphoprotein</keyword>
<dbReference type="Gene3D" id="1.20.272.10">
    <property type="match status" value="1"/>
</dbReference>
<dbReference type="Gene3D" id="3.40.50.10190">
    <property type="entry name" value="BRCT domain"/>
    <property type="match status" value="1"/>
</dbReference>
<dbReference type="GO" id="GO:0006271">
    <property type="term" value="P:DNA strand elongation involved in DNA replication"/>
    <property type="evidence" value="ECO:0007669"/>
    <property type="project" value="UniProtKB-ARBA"/>
</dbReference>
<dbReference type="Pfam" id="PF00533">
    <property type="entry name" value="BRCT"/>
    <property type="match status" value="1"/>
</dbReference>
<feature type="compositionally biased region" description="Basic and acidic residues" evidence="11">
    <location>
        <begin position="285"/>
        <end position="295"/>
    </location>
</feature>
<feature type="compositionally biased region" description="Acidic residues" evidence="11">
    <location>
        <begin position="1037"/>
        <end position="1049"/>
    </location>
</feature>
<organism evidence="13 14">
    <name type="scientific">Venustampulla echinocandica</name>
    <dbReference type="NCBI Taxonomy" id="2656787"/>
    <lineage>
        <taxon>Eukaryota</taxon>
        <taxon>Fungi</taxon>
        <taxon>Dikarya</taxon>
        <taxon>Ascomycota</taxon>
        <taxon>Pezizomycotina</taxon>
        <taxon>Leotiomycetes</taxon>
        <taxon>Helotiales</taxon>
        <taxon>Pleuroascaceae</taxon>
        <taxon>Venustampulla</taxon>
    </lineage>
</organism>
<evidence type="ECO:0000256" key="1">
    <source>
        <dbReference type="ARBA" id="ARBA00004123"/>
    </source>
</evidence>
<dbReference type="SUPFAM" id="SSF48019">
    <property type="entry name" value="post-AAA+ oligomerization domain-like"/>
    <property type="match status" value="1"/>
</dbReference>
<dbReference type="Pfam" id="PF08519">
    <property type="entry name" value="RFC1"/>
    <property type="match status" value="1"/>
</dbReference>
<dbReference type="Gene3D" id="1.10.8.60">
    <property type="match status" value="1"/>
</dbReference>
<evidence type="ECO:0000256" key="11">
    <source>
        <dbReference type="SAM" id="MobiDB-lite"/>
    </source>
</evidence>
<gene>
    <name evidence="13" type="ORF">BP5553_03415</name>
</gene>
<dbReference type="FunFam" id="3.40.50.300:FF:000395">
    <property type="entry name" value="Replication factor C subunit 1"/>
    <property type="match status" value="1"/>
</dbReference>
<comment type="caution">
    <text evidence="13">The sequence shown here is derived from an EMBL/GenBank/DDBJ whole genome shotgun (WGS) entry which is preliminary data.</text>
</comment>
<feature type="compositionally biased region" description="Basic and acidic residues" evidence="11">
    <location>
        <begin position="18"/>
        <end position="28"/>
    </location>
</feature>
<dbReference type="InterPro" id="IPR012178">
    <property type="entry name" value="RFC1"/>
</dbReference>
<evidence type="ECO:0000256" key="6">
    <source>
        <dbReference type="ARBA" id="ARBA00022741"/>
    </source>
</evidence>
<keyword evidence="7 10" id="KW-0067">ATP-binding</keyword>
<dbReference type="GO" id="GO:0003677">
    <property type="term" value="F:DNA binding"/>
    <property type="evidence" value="ECO:0007669"/>
    <property type="project" value="UniProtKB-KW"/>
</dbReference>